<dbReference type="GO" id="GO:0005615">
    <property type="term" value="C:extracellular space"/>
    <property type="evidence" value="ECO:0007669"/>
    <property type="project" value="UniProtKB-ARBA"/>
</dbReference>
<feature type="compositionally biased region" description="Acidic residues" evidence="4">
    <location>
        <begin position="160"/>
        <end position="172"/>
    </location>
</feature>
<evidence type="ECO:0000259" key="5">
    <source>
        <dbReference type="Pfam" id="PF16077"/>
    </source>
</evidence>
<dbReference type="InterPro" id="IPR052444">
    <property type="entry name" value="Spz/Toll_ligand-like"/>
</dbReference>
<dbReference type="Proteomes" id="UP000279307">
    <property type="component" value="Chromosome 12"/>
</dbReference>
<dbReference type="InterPro" id="IPR032104">
    <property type="entry name" value="Spaetzle"/>
</dbReference>
<keyword evidence="3" id="KW-0325">Glycoprotein</keyword>
<evidence type="ECO:0000313" key="6">
    <source>
        <dbReference type="EMBL" id="RLU15772.1"/>
    </source>
</evidence>
<organism evidence="6 7">
    <name type="scientific">Ooceraea biroi</name>
    <name type="common">Clonal raider ant</name>
    <name type="synonym">Cerapachys biroi</name>
    <dbReference type="NCBI Taxonomy" id="2015173"/>
    <lineage>
        <taxon>Eukaryota</taxon>
        <taxon>Metazoa</taxon>
        <taxon>Ecdysozoa</taxon>
        <taxon>Arthropoda</taxon>
        <taxon>Hexapoda</taxon>
        <taxon>Insecta</taxon>
        <taxon>Pterygota</taxon>
        <taxon>Neoptera</taxon>
        <taxon>Endopterygota</taxon>
        <taxon>Hymenoptera</taxon>
        <taxon>Apocrita</taxon>
        <taxon>Aculeata</taxon>
        <taxon>Formicoidea</taxon>
        <taxon>Formicidae</taxon>
        <taxon>Dorylinae</taxon>
        <taxon>Ooceraea</taxon>
    </lineage>
</organism>
<dbReference type="Gene3D" id="2.10.90.10">
    <property type="entry name" value="Cystine-knot cytokines"/>
    <property type="match status" value="1"/>
</dbReference>
<dbReference type="GO" id="GO:0045087">
    <property type="term" value="P:innate immune response"/>
    <property type="evidence" value="ECO:0007669"/>
    <property type="project" value="TreeGrafter"/>
</dbReference>
<evidence type="ECO:0000256" key="1">
    <source>
        <dbReference type="ARBA" id="ARBA00022729"/>
    </source>
</evidence>
<reference evidence="6 7" key="1">
    <citation type="journal article" date="2018" name="Genome Res.">
        <title>The genomic architecture and molecular evolution of ant odorant receptors.</title>
        <authorList>
            <person name="McKenzie S.K."/>
            <person name="Kronauer D.J.C."/>
        </authorList>
    </citation>
    <scope>NUCLEOTIDE SEQUENCE [LARGE SCALE GENOMIC DNA]</scope>
    <source>
        <strain evidence="6">Clonal line C1</strain>
    </source>
</reference>
<feature type="domain" description="Spaetzle" evidence="5">
    <location>
        <begin position="304"/>
        <end position="396"/>
    </location>
</feature>
<comment type="caution">
    <text evidence="6">The sequence shown here is derived from an EMBL/GenBank/DDBJ whole genome shotgun (WGS) entry which is preliminary data.</text>
</comment>
<accession>A0A3L8D5L7</accession>
<dbReference type="GO" id="GO:0021556">
    <property type="term" value="P:central nervous system formation"/>
    <property type="evidence" value="ECO:0007669"/>
    <property type="project" value="TreeGrafter"/>
</dbReference>
<dbReference type="EMBL" id="QOIP01000012">
    <property type="protein sequence ID" value="RLU15772.1"/>
    <property type="molecule type" value="Genomic_DNA"/>
</dbReference>
<dbReference type="PANTHER" id="PTHR23199">
    <property type="entry name" value="NEUROTROPHIN 1-RELATED"/>
    <property type="match status" value="1"/>
</dbReference>
<name>A0A3L8D5L7_OOCBI</name>
<keyword evidence="2" id="KW-1015">Disulfide bond</keyword>
<dbReference type="GO" id="GO:0008083">
    <property type="term" value="F:growth factor activity"/>
    <property type="evidence" value="ECO:0007669"/>
    <property type="project" value="TreeGrafter"/>
</dbReference>
<evidence type="ECO:0000256" key="3">
    <source>
        <dbReference type="ARBA" id="ARBA00023180"/>
    </source>
</evidence>
<dbReference type="InterPro" id="IPR029034">
    <property type="entry name" value="Cystine-knot_cytokine"/>
</dbReference>
<dbReference type="FunFam" id="2.10.90.10:FF:000056">
    <property type="entry name" value="Protein spaetzle"/>
    <property type="match status" value="1"/>
</dbReference>
<dbReference type="GO" id="GO:0005121">
    <property type="term" value="F:Toll binding"/>
    <property type="evidence" value="ECO:0007669"/>
    <property type="project" value="TreeGrafter"/>
</dbReference>
<proteinExistence type="predicted"/>
<feature type="compositionally biased region" description="Basic and acidic residues" evidence="4">
    <location>
        <begin position="177"/>
        <end position="186"/>
    </location>
</feature>
<dbReference type="AlphaFoldDB" id="A0A3L8D5L7"/>
<feature type="region of interest" description="Disordered" evidence="4">
    <location>
        <begin position="134"/>
        <end position="186"/>
    </location>
</feature>
<feature type="compositionally biased region" description="Polar residues" evidence="4">
    <location>
        <begin position="141"/>
        <end position="151"/>
    </location>
</feature>
<gene>
    <name evidence="6" type="ORF">DMN91_011528</name>
</gene>
<evidence type="ECO:0000313" key="7">
    <source>
        <dbReference type="Proteomes" id="UP000279307"/>
    </source>
</evidence>
<protein>
    <recommendedName>
        <fullName evidence="5">Spaetzle domain-containing protein</fullName>
    </recommendedName>
</protein>
<keyword evidence="1" id="KW-0732">Signal</keyword>
<sequence length="403" mass="46408">MPGIRSQTRHKQQPLWTSLYNGQVNVRPMGVMGRPPLPIAFYNGYPYIFSDVLNSNNIPWKPYIPNFRPQNDKSTMFGNQWFNPGHSMGNGIKINNNSNMTNVRYVPVVMFLPVILQPKTQQAHSTKQDSLLPETMMMPGNQHSSGVNNYISTTESSQDQQEEEDNSEEESMSEMTEANRDSLSDEDITRLIEQALQNGELLNRDEWWKKYTAMKRKQFEEFQELLEGNKDNQQSPNLQHDLHSLLSPPPACSNSTFCERVVNYPEELVNQAIRNNESLKLLQKTDHVPNVEKLYFGETDDWPLCHSSMRTIYPRSAKTVTENWLYVINQNNFQQGIRVEVCVNEGSVCDDLENYVPEGYKVFCKQNYILRELMAVNNDGTIGKNNFKLPSNCCCHREFVGAN</sequence>
<dbReference type="PANTHER" id="PTHR23199:SF12">
    <property type="entry name" value="NEUROTROPHIN 1-RELATED"/>
    <property type="match status" value="1"/>
</dbReference>
<dbReference type="OrthoDB" id="6359065at2759"/>
<dbReference type="SUPFAM" id="SSF57501">
    <property type="entry name" value="Cystine-knot cytokines"/>
    <property type="match status" value="1"/>
</dbReference>
<dbReference type="Pfam" id="PF16077">
    <property type="entry name" value="Spaetzle"/>
    <property type="match status" value="1"/>
</dbReference>
<evidence type="ECO:0000256" key="4">
    <source>
        <dbReference type="SAM" id="MobiDB-lite"/>
    </source>
</evidence>
<evidence type="ECO:0000256" key="2">
    <source>
        <dbReference type="ARBA" id="ARBA00023157"/>
    </source>
</evidence>